<dbReference type="RefSeq" id="WP_184534058.1">
    <property type="nucleotide sequence ID" value="NZ_JACHJW010000001.1"/>
</dbReference>
<protein>
    <recommendedName>
        <fullName evidence="3">Winged helix DNA-binding domain-containing protein</fullName>
    </recommendedName>
</protein>
<dbReference type="AlphaFoldDB" id="A0A7W7SPC1"/>
<proteinExistence type="predicted"/>
<organism evidence="1 2">
    <name type="scientific">Micromonospora polyrhachis</name>
    <dbReference type="NCBI Taxonomy" id="1282883"/>
    <lineage>
        <taxon>Bacteria</taxon>
        <taxon>Bacillati</taxon>
        <taxon>Actinomycetota</taxon>
        <taxon>Actinomycetes</taxon>
        <taxon>Micromonosporales</taxon>
        <taxon>Micromonosporaceae</taxon>
        <taxon>Micromonospora</taxon>
    </lineage>
</organism>
<dbReference type="EMBL" id="JACHJW010000001">
    <property type="protein sequence ID" value="MBB4957882.1"/>
    <property type="molecule type" value="Genomic_DNA"/>
</dbReference>
<sequence length="351" mass="38148">MSNQVALLRLVAQRIAGPRLAGASEVVRWMTALQAQDYPGVLTSIALRSAANSRASVEAAFSAGEIVKSWPMRGTLHVVPAEDLSWLLELLTPRVIAGAAARRAQLDLDTATFERARELAAEALTGGRQLRRDDLLAAWRAGGLVTEGQRGYHMLWQLAQTGTLCFGPVRDGEQMIVLVDEWIPQPRRLERDEALGELARRYFQSHGPATAKDFARWTNLVAADVRAGLALAAPYLDRLSVDGVEHFLDPGTPDLLAAARSEASGLFLLPGFDEFILGYLDRSAMLRSEYAPQIVPGGNGVFRSTVVSDGQVVGTWKQTGRGAKRTLAATPFESFSGEMTEAIHERYAALP</sequence>
<evidence type="ECO:0000313" key="1">
    <source>
        <dbReference type="EMBL" id="MBB4957882.1"/>
    </source>
</evidence>
<accession>A0A7W7SPC1</accession>
<evidence type="ECO:0008006" key="3">
    <source>
        <dbReference type="Google" id="ProtNLM"/>
    </source>
</evidence>
<dbReference type="Proteomes" id="UP000578819">
    <property type="component" value="Unassembled WGS sequence"/>
</dbReference>
<evidence type="ECO:0000313" key="2">
    <source>
        <dbReference type="Proteomes" id="UP000578819"/>
    </source>
</evidence>
<gene>
    <name evidence="1" type="ORF">FHR38_001615</name>
</gene>
<dbReference type="Pfam" id="PF06224">
    <property type="entry name" value="AlkZ-like"/>
    <property type="match status" value="1"/>
</dbReference>
<dbReference type="InterPro" id="IPR009351">
    <property type="entry name" value="AlkZ-like"/>
</dbReference>
<dbReference type="PANTHER" id="PTHR38479:SF2">
    <property type="entry name" value="WINGED HELIX DNA-BINDING DOMAIN-CONTAINING PROTEIN"/>
    <property type="match status" value="1"/>
</dbReference>
<comment type="caution">
    <text evidence="1">The sequence shown here is derived from an EMBL/GenBank/DDBJ whole genome shotgun (WGS) entry which is preliminary data.</text>
</comment>
<dbReference type="PANTHER" id="PTHR38479">
    <property type="entry name" value="LMO0824 PROTEIN"/>
    <property type="match status" value="1"/>
</dbReference>
<reference evidence="1 2" key="1">
    <citation type="submission" date="2020-08" db="EMBL/GenBank/DDBJ databases">
        <title>Sequencing the genomes of 1000 actinobacteria strains.</title>
        <authorList>
            <person name="Klenk H.-P."/>
        </authorList>
    </citation>
    <scope>NUCLEOTIDE SEQUENCE [LARGE SCALE GENOMIC DNA]</scope>
    <source>
        <strain evidence="1 2">DSM 45886</strain>
    </source>
</reference>
<keyword evidence="2" id="KW-1185">Reference proteome</keyword>
<name>A0A7W7SPC1_9ACTN</name>